<reference evidence="13" key="3">
    <citation type="submission" date="2025-09" db="UniProtKB">
        <authorList>
            <consortium name="Ensembl"/>
        </authorList>
    </citation>
    <scope>IDENTIFICATION</scope>
</reference>
<dbReference type="Gene3D" id="3.30.160.60">
    <property type="entry name" value="Classic Zinc Finger"/>
    <property type="match status" value="1"/>
</dbReference>
<evidence type="ECO:0000256" key="4">
    <source>
        <dbReference type="ARBA" id="ARBA00022737"/>
    </source>
</evidence>
<evidence type="ECO:0000256" key="5">
    <source>
        <dbReference type="ARBA" id="ARBA00022771"/>
    </source>
</evidence>
<evidence type="ECO:0000256" key="1">
    <source>
        <dbReference type="ARBA" id="ARBA00003767"/>
    </source>
</evidence>
<dbReference type="PROSITE" id="PS00028">
    <property type="entry name" value="ZINC_FINGER_C2H2_1"/>
    <property type="match status" value="1"/>
</dbReference>
<keyword evidence="10" id="KW-0539">Nucleus</keyword>
<evidence type="ECO:0000256" key="6">
    <source>
        <dbReference type="ARBA" id="ARBA00022833"/>
    </source>
</evidence>
<reference evidence="13" key="2">
    <citation type="submission" date="2025-08" db="UniProtKB">
        <authorList>
            <consortium name="Ensembl"/>
        </authorList>
    </citation>
    <scope>IDENTIFICATION</scope>
</reference>
<dbReference type="AlphaFoldDB" id="A0A452QV32"/>
<dbReference type="GO" id="GO:0008270">
    <property type="term" value="F:zinc ion binding"/>
    <property type="evidence" value="ECO:0007669"/>
    <property type="project" value="UniProtKB-KW"/>
</dbReference>
<keyword evidence="4" id="KW-0677">Repeat</keyword>
<dbReference type="Proteomes" id="UP000291022">
    <property type="component" value="Unassembled WGS sequence"/>
</dbReference>
<evidence type="ECO:0000256" key="9">
    <source>
        <dbReference type="ARBA" id="ARBA00023163"/>
    </source>
</evidence>
<comment type="similarity">
    <text evidence="2">Belongs to the krueppel C2H2-type zinc-finger protein family.</text>
</comment>
<keyword evidence="8" id="KW-0238">DNA-binding</keyword>
<organism evidence="13 14">
    <name type="scientific">Ursus americanus</name>
    <name type="common">American black bear</name>
    <name type="synonym">Euarctos americanus</name>
    <dbReference type="NCBI Taxonomy" id="9643"/>
    <lineage>
        <taxon>Eukaryota</taxon>
        <taxon>Metazoa</taxon>
        <taxon>Chordata</taxon>
        <taxon>Craniata</taxon>
        <taxon>Vertebrata</taxon>
        <taxon>Euteleostomi</taxon>
        <taxon>Mammalia</taxon>
        <taxon>Eutheria</taxon>
        <taxon>Laurasiatheria</taxon>
        <taxon>Carnivora</taxon>
        <taxon>Caniformia</taxon>
        <taxon>Ursidae</taxon>
        <taxon>Ursus</taxon>
    </lineage>
</organism>
<evidence type="ECO:0000256" key="7">
    <source>
        <dbReference type="ARBA" id="ARBA00023015"/>
    </source>
</evidence>
<dbReference type="Ensembl" id="ENSUAMT00000010718.1">
    <property type="protein sequence ID" value="ENSUAMP00000009522.1"/>
    <property type="gene ID" value="ENSUAMG00000007900.1"/>
</dbReference>
<accession>A0A452QV32</accession>
<dbReference type="PROSITE" id="PS50157">
    <property type="entry name" value="ZINC_FINGER_C2H2_2"/>
    <property type="match status" value="1"/>
</dbReference>
<evidence type="ECO:0000313" key="14">
    <source>
        <dbReference type="Proteomes" id="UP000291022"/>
    </source>
</evidence>
<keyword evidence="14" id="KW-1185">Reference proteome</keyword>
<dbReference type="GO" id="GO:0003677">
    <property type="term" value="F:DNA binding"/>
    <property type="evidence" value="ECO:0007669"/>
    <property type="project" value="UniProtKB-KW"/>
</dbReference>
<evidence type="ECO:0000256" key="10">
    <source>
        <dbReference type="ARBA" id="ARBA00023242"/>
    </source>
</evidence>
<evidence type="ECO:0000256" key="3">
    <source>
        <dbReference type="ARBA" id="ARBA00022723"/>
    </source>
</evidence>
<dbReference type="InterPro" id="IPR013087">
    <property type="entry name" value="Znf_C2H2_type"/>
</dbReference>
<dbReference type="SUPFAM" id="SSF57667">
    <property type="entry name" value="beta-beta-alpha zinc fingers"/>
    <property type="match status" value="1"/>
</dbReference>
<dbReference type="SMART" id="SM00355">
    <property type="entry name" value="ZnF_C2H2"/>
    <property type="match status" value="1"/>
</dbReference>
<comment type="function">
    <text evidence="1">May be involved in transcriptional regulation.</text>
</comment>
<dbReference type="FunFam" id="3.30.160.60:FF:000869">
    <property type="entry name" value="Zinc finger protein 213"/>
    <property type="match status" value="1"/>
</dbReference>
<evidence type="ECO:0000313" key="13">
    <source>
        <dbReference type="Ensembl" id="ENSUAMP00000009522.1"/>
    </source>
</evidence>
<keyword evidence="7" id="KW-0805">Transcription regulation</keyword>
<name>A0A452QV32_URSAM</name>
<keyword evidence="3" id="KW-0479">Metal-binding</keyword>
<protein>
    <recommendedName>
        <fullName evidence="12">C2H2-type domain-containing protein</fullName>
    </recommendedName>
</protein>
<sequence>MGACNVPALLGRGGRPPTAAAAQLRDLAAEKPHSCGQCGKRFRWGSDLARHQRTHTADCNRMFCPLVCVPASLAPGPFLSQSPI</sequence>
<proteinExistence type="inferred from homology"/>
<evidence type="ECO:0000256" key="8">
    <source>
        <dbReference type="ARBA" id="ARBA00023125"/>
    </source>
</evidence>
<reference evidence="14" key="1">
    <citation type="submission" date="2016-06" db="EMBL/GenBank/DDBJ databases">
        <title>De novo assembly and RNA-Seq shows season-dependent expression and editing in black bear kidneys.</title>
        <authorList>
            <person name="Korstanje R."/>
            <person name="Srivastava A."/>
            <person name="Sarsani V.K."/>
            <person name="Sheehan S.M."/>
            <person name="Seger R.L."/>
            <person name="Barter M.E."/>
            <person name="Lindqvist C."/>
            <person name="Brody L.C."/>
            <person name="Mullikin J.C."/>
        </authorList>
    </citation>
    <scope>NUCLEOTIDE SEQUENCE [LARGE SCALE GENOMIC DNA]</scope>
</reference>
<evidence type="ECO:0000256" key="11">
    <source>
        <dbReference type="PROSITE-ProRule" id="PRU00042"/>
    </source>
</evidence>
<keyword evidence="6" id="KW-0862">Zinc</keyword>
<keyword evidence="9" id="KW-0804">Transcription</keyword>
<dbReference type="InterPro" id="IPR036236">
    <property type="entry name" value="Znf_C2H2_sf"/>
</dbReference>
<evidence type="ECO:0000256" key="2">
    <source>
        <dbReference type="ARBA" id="ARBA00006991"/>
    </source>
</evidence>
<dbReference type="STRING" id="9643.ENSUAMP00000009522"/>
<evidence type="ECO:0000259" key="12">
    <source>
        <dbReference type="PROSITE" id="PS50157"/>
    </source>
</evidence>
<keyword evidence="5 11" id="KW-0863">Zinc-finger</keyword>
<feature type="domain" description="C2H2-type" evidence="12">
    <location>
        <begin position="33"/>
        <end position="60"/>
    </location>
</feature>